<feature type="binding site" evidence="12">
    <location>
        <position position="130"/>
    </location>
    <ligand>
        <name>NAD(+)</name>
        <dbReference type="ChEBI" id="CHEBI:57540"/>
    </ligand>
</feature>
<evidence type="ECO:0000313" key="16">
    <source>
        <dbReference type="Proteomes" id="UP000031465"/>
    </source>
</evidence>
<evidence type="ECO:0000256" key="4">
    <source>
        <dbReference type="ARBA" id="ARBA00015132"/>
    </source>
</evidence>
<comment type="function">
    <text evidence="8">Catalyzes the conversion of UDP-glucose into UDP-glucuronate, one of the precursors of teichuronic acid.</text>
</comment>
<feature type="binding site" evidence="12">
    <location>
        <position position="167"/>
    </location>
    <ligand>
        <name>NAD(+)</name>
        <dbReference type="ChEBI" id="CHEBI:57540"/>
    </ligand>
</feature>
<dbReference type="SUPFAM" id="SSF52413">
    <property type="entry name" value="UDP-glucose/GDP-mannose dehydrogenase C-terminal domain"/>
    <property type="match status" value="1"/>
</dbReference>
<keyword evidence="13" id="KW-1133">Transmembrane helix</keyword>
<dbReference type="SUPFAM" id="SSF48179">
    <property type="entry name" value="6-phosphogluconate dehydrogenase C-terminal domain-like"/>
    <property type="match status" value="1"/>
</dbReference>
<dbReference type="PANTHER" id="PTHR43750">
    <property type="entry name" value="UDP-GLUCOSE 6-DEHYDROGENASE TUAD"/>
    <property type="match status" value="1"/>
</dbReference>
<keyword evidence="6 9" id="KW-0520">NAD</keyword>
<dbReference type="Pfam" id="PF03721">
    <property type="entry name" value="UDPG_MGDP_dh_N"/>
    <property type="match status" value="1"/>
</dbReference>
<dbReference type="PIRSF" id="PIRSF500134">
    <property type="entry name" value="UDPglc_DH_bac"/>
    <property type="match status" value="1"/>
</dbReference>
<feature type="binding site" evidence="11">
    <location>
        <position position="219"/>
    </location>
    <ligand>
        <name>substrate</name>
    </ligand>
</feature>
<comment type="catalytic activity">
    <reaction evidence="7 9">
        <text>UDP-alpha-D-glucose + 2 NAD(+) + H2O = UDP-alpha-D-glucuronate + 2 NADH + 3 H(+)</text>
        <dbReference type="Rhea" id="RHEA:23596"/>
        <dbReference type="ChEBI" id="CHEBI:15377"/>
        <dbReference type="ChEBI" id="CHEBI:15378"/>
        <dbReference type="ChEBI" id="CHEBI:57540"/>
        <dbReference type="ChEBI" id="CHEBI:57945"/>
        <dbReference type="ChEBI" id="CHEBI:58052"/>
        <dbReference type="ChEBI" id="CHEBI:58885"/>
        <dbReference type="EC" id="1.1.1.22"/>
    </reaction>
</comment>
<dbReference type="UniPathway" id="UPA00038">
    <property type="reaction ID" value="UER00491"/>
</dbReference>
<organism evidence="15 16">
    <name type="scientific">Candidatus Protochlamydia amoebophila</name>
    <dbReference type="NCBI Taxonomy" id="362787"/>
    <lineage>
        <taxon>Bacteria</taxon>
        <taxon>Pseudomonadati</taxon>
        <taxon>Chlamydiota</taxon>
        <taxon>Chlamydiia</taxon>
        <taxon>Parachlamydiales</taxon>
        <taxon>Parachlamydiaceae</taxon>
        <taxon>Candidatus Protochlamydia</taxon>
    </lineage>
</organism>
<dbReference type="AlphaFoldDB" id="A0A0C1JKG5"/>
<dbReference type="GO" id="GO:0000271">
    <property type="term" value="P:polysaccharide biosynthetic process"/>
    <property type="evidence" value="ECO:0007669"/>
    <property type="project" value="InterPro"/>
</dbReference>
<dbReference type="InterPro" id="IPR014026">
    <property type="entry name" value="UDP-Glc/GDP-Man_DH_dimer"/>
</dbReference>
<dbReference type="FunFam" id="1.20.5.100:FF:000001">
    <property type="entry name" value="UDP-glucose 6-dehydrogenase"/>
    <property type="match status" value="1"/>
</dbReference>
<evidence type="ECO:0000256" key="2">
    <source>
        <dbReference type="ARBA" id="ARBA00006601"/>
    </source>
</evidence>
<reference evidence="15 16" key="1">
    <citation type="journal article" date="2014" name="Mol. Biol. Evol.">
        <title>Massive expansion of Ubiquitination-related gene families within the Chlamydiae.</title>
        <authorList>
            <person name="Domman D."/>
            <person name="Collingro A."/>
            <person name="Lagkouvardos I."/>
            <person name="Gehre L."/>
            <person name="Weinmaier T."/>
            <person name="Rattei T."/>
            <person name="Subtil A."/>
            <person name="Horn M."/>
        </authorList>
    </citation>
    <scope>NUCLEOTIDE SEQUENCE [LARGE SCALE GENOMIC DNA]</scope>
    <source>
        <strain evidence="15 16">EI2</strain>
    </source>
</reference>
<keyword evidence="5 9" id="KW-0560">Oxidoreductase</keyword>
<evidence type="ECO:0000256" key="11">
    <source>
        <dbReference type="PIRSR" id="PIRSR500134-2"/>
    </source>
</evidence>
<evidence type="ECO:0000256" key="6">
    <source>
        <dbReference type="ARBA" id="ARBA00023027"/>
    </source>
</evidence>
<dbReference type="Gene3D" id="3.40.50.720">
    <property type="entry name" value="NAD(P)-binding Rossmann-like Domain"/>
    <property type="match status" value="2"/>
</dbReference>
<dbReference type="GO" id="GO:0003979">
    <property type="term" value="F:UDP-glucose 6-dehydrogenase activity"/>
    <property type="evidence" value="ECO:0007669"/>
    <property type="project" value="UniProtKB-EC"/>
</dbReference>
<protein>
    <recommendedName>
        <fullName evidence="4 9">UDP-glucose 6-dehydrogenase</fullName>
        <ecNumber evidence="3 9">1.1.1.22</ecNumber>
    </recommendedName>
</protein>
<feature type="domain" description="UDP-glucose/GDP-mannose dehydrogenase C-terminal" evidence="14">
    <location>
        <begin position="331"/>
        <end position="435"/>
    </location>
</feature>
<dbReference type="InterPro" id="IPR008927">
    <property type="entry name" value="6-PGluconate_DH-like_C_sf"/>
</dbReference>
<feature type="binding site" evidence="11">
    <location>
        <position position="272"/>
    </location>
    <ligand>
        <name>substrate</name>
    </ligand>
</feature>
<dbReference type="EC" id="1.1.1.22" evidence="3 9"/>
<comment type="pathway">
    <text evidence="1">Nucleotide-sugar biosynthesis; UDP-alpha-D-glucuronate biosynthesis; UDP-alpha-D-glucuronate from UDP-alpha-D-glucose: step 1/1.</text>
</comment>
<dbReference type="Gene3D" id="1.20.5.100">
    <property type="entry name" value="Cytochrome c1, transmembrane anchor, C-terminal"/>
    <property type="match status" value="1"/>
</dbReference>
<dbReference type="InterPro" id="IPR001732">
    <property type="entry name" value="UDP-Glc/GDP-Man_DH_N"/>
</dbReference>
<dbReference type="SUPFAM" id="SSF51735">
    <property type="entry name" value="NAD(P)-binding Rossmann-fold domains"/>
    <property type="match status" value="1"/>
</dbReference>
<feature type="binding site" evidence="12">
    <location>
        <position position="278"/>
    </location>
    <ligand>
        <name>NAD(+)</name>
        <dbReference type="ChEBI" id="CHEBI:57540"/>
    </ligand>
</feature>
<feature type="binding site" evidence="12">
    <location>
        <position position="95"/>
    </location>
    <ligand>
        <name>NAD(+)</name>
        <dbReference type="ChEBI" id="CHEBI:57540"/>
    </ligand>
</feature>
<dbReference type="EMBL" id="JSAN01000073">
    <property type="protein sequence ID" value="KIC71780.1"/>
    <property type="molecule type" value="Genomic_DNA"/>
</dbReference>
<feature type="active site" description="Nucleophile" evidence="10">
    <location>
        <position position="275"/>
    </location>
</feature>
<dbReference type="Proteomes" id="UP000031465">
    <property type="component" value="Unassembled WGS sequence"/>
</dbReference>
<dbReference type="InterPro" id="IPR036291">
    <property type="entry name" value="NAD(P)-bd_dom_sf"/>
</dbReference>
<dbReference type="SMART" id="SM00984">
    <property type="entry name" value="UDPG_MGDP_dh_C"/>
    <property type="match status" value="1"/>
</dbReference>
<feature type="binding site" evidence="12">
    <location>
        <position position="345"/>
    </location>
    <ligand>
        <name>NAD(+)</name>
        <dbReference type="ChEBI" id="CHEBI:57540"/>
    </ligand>
</feature>
<dbReference type="Pfam" id="PF03720">
    <property type="entry name" value="UDPG_MGDP_dh_C"/>
    <property type="match status" value="1"/>
</dbReference>
<keyword evidence="13" id="KW-0812">Transmembrane</keyword>
<comment type="similarity">
    <text evidence="2 9">Belongs to the UDP-glucose/GDP-mannose dehydrogenase family.</text>
</comment>
<feature type="binding site" evidence="11">
    <location>
        <begin position="264"/>
        <end position="268"/>
    </location>
    <ligand>
        <name>substrate</name>
    </ligand>
</feature>
<feature type="binding site" evidence="12">
    <location>
        <position position="39"/>
    </location>
    <ligand>
        <name>NAD(+)</name>
        <dbReference type="ChEBI" id="CHEBI:57540"/>
    </ligand>
</feature>
<feature type="transmembrane region" description="Helical" evidence="13">
    <location>
        <begin position="12"/>
        <end position="35"/>
    </location>
</feature>
<dbReference type="InterPro" id="IPR028357">
    <property type="entry name" value="UDPglc_DH_bac"/>
</dbReference>
<evidence type="ECO:0000256" key="3">
    <source>
        <dbReference type="ARBA" id="ARBA00012954"/>
    </source>
</evidence>
<dbReference type="PATRIC" id="fig|362787.3.peg.1232"/>
<evidence type="ECO:0000313" key="15">
    <source>
        <dbReference type="EMBL" id="KIC71780.1"/>
    </source>
</evidence>
<accession>A0A0C1JKG5</accession>
<dbReference type="InterPro" id="IPR014027">
    <property type="entry name" value="UDP-Glc/GDP-Man_DH_C"/>
</dbReference>
<sequence length="469" mass="52135">MLYSKERTCMNLLIIGVGYVGLVTATCFSEMGYYVTCLDINKEKIEQLKLGMIPIYEPGLDEMVKRNIKSKRLTFTTNYSSSVPLANICFIAVDTPTTPQGGADTSQVECVAKALGEFINHYCIIVTKSTVPVGTTHRVSAIIQNALENRNCHVKFDVVSNPEFLKEGNAVQDFMKPDRIIVGSDHARSAKIMRELYSPFMLNHERLLEMDILSAELAKYAANAMLATRISFMNEMARLCENVGANIGWVRKAMGADDRIGNKFLYPGAGYGGSCLPKDVKALITQAKELGHPLSLLTAVDEINQHQKHIIGQKVKNYFADHGGLKGKTFGILGLSFKPDTDDMREASSLTLIKDLIAEEALLKVYDPIAIPKAQQILSAHTCITWCQTELEVADQADGLILMTEWKQFRFLDFPLLLQRMKGKAFFDGRNQYHPEEMARKGFDYFSIGRSAAYAEDLSLQVGNIGGDV</sequence>
<dbReference type="InterPro" id="IPR036220">
    <property type="entry name" value="UDP-Glc/GDP-Man_DH_C_sf"/>
</dbReference>
<evidence type="ECO:0000256" key="10">
    <source>
        <dbReference type="PIRSR" id="PIRSR500134-1"/>
    </source>
</evidence>
<feature type="binding site" evidence="11">
    <location>
        <begin position="164"/>
        <end position="167"/>
    </location>
    <ligand>
        <name>substrate</name>
    </ligand>
</feature>
<keyword evidence="13" id="KW-0472">Membrane</keyword>
<evidence type="ECO:0000256" key="13">
    <source>
        <dbReference type="SAM" id="Phobius"/>
    </source>
</evidence>
<evidence type="ECO:0000256" key="5">
    <source>
        <dbReference type="ARBA" id="ARBA00023002"/>
    </source>
</evidence>
<dbReference type="GO" id="GO:0051287">
    <property type="term" value="F:NAD binding"/>
    <property type="evidence" value="ECO:0007669"/>
    <property type="project" value="InterPro"/>
</dbReference>
<dbReference type="GO" id="GO:0006065">
    <property type="term" value="P:UDP-glucuronate biosynthetic process"/>
    <property type="evidence" value="ECO:0007669"/>
    <property type="project" value="UniProtKB-UniPathway"/>
</dbReference>
<evidence type="ECO:0000256" key="7">
    <source>
        <dbReference type="ARBA" id="ARBA00047473"/>
    </source>
</evidence>
<dbReference type="InterPro" id="IPR017476">
    <property type="entry name" value="UDP-Glc/GDP-Man"/>
</dbReference>
<name>A0A0C1JKG5_9BACT</name>
<evidence type="ECO:0000256" key="12">
    <source>
        <dbReference type="PIRSR" id="PIRSR500134-3"/>
    </source>
</evidence>
<dbReference type="NCBIfam" id="TIGR03026">
    <property type="entry name" value="NDP-sugDHase"/>
    <property type="match status" value="1"/>
</dbReference>
<dbReference type="PANTHER" id="PTHR43750:SF3">
    <property type="entry name" value="UDP-GLUCOSE 6-DEHYDROGENASE TUAD"/>
    <property type="match status" value="1"/>
</dbReference>
<evidence type="ECO:0000256" key="9">
    <source>
        <dbReference type="PIRNR" id="PIRNR000124"/>
    </source>
</evidence>
<evidence type="ECO:0000256" key="1">
    <source>
        <dbReference type="ARBA" id="ARBA00004701"/>
    </source>
</evidence>
<proteinExistence type="inferred from homology"/>
<evidence type="ECO:0000259" key="14">
    <source>
        <dbReference type="SMART" id="SM00984"/>
    </source>
</evidence>
<feature type="binding site" evidence="12">
    <location>
        <position position="44"/>
    </location>
    <ligand>
        <name>NAD(+)</name>
        <dbReference type="ChEBI" id="CHEBI:57540"/>
    </ligand>
</feature>
<evidence type="ECO:0000256" key="8">
    <source>
        <dbReference type="ARBA" id="ARBA00053241"/>
    </source>
</evidence>
<feature type="binding site" evidence="11">
    <location>
        <position position="338"/>
    </location>
    <ligand>
        <name>substrate</name>
    </ligand>
</feature>
<comment type="caution">
    <text evidence="15">The sequence shown here is derived from an EMBL/GenBank/DDBJ whole genome shotgun (WGS) entry which is preliminary data.</text>
</comment>
<dbReference type="Pfam" id="PF00984">
    <property type="entry name" value="UDPG_MGDP_dh"/>
    <property type="match status" value="1"/>
</dbReference>
<gene>
    <name evidence="15" type="primary">udg</name>
    <name evidence="15" type="ORF">DB44_DA00340</name>
</gene>
<dbReference type="PIRSF" id="PIRSF000124">
    <property type="entry name" value="UDPglc_GDPman_dh"/>
    <property type="match status" value="1"/>
</dbReference>